<evidence type="ECO:0000313" key="3">
    <source>
        <dbReference type="Proteomes" id="UP000539146"/>
    </source>
</evidence>
<dbReference type="AlphaFoldDB" id="A0A850DWW9"/>
<evidence type="ECO:0000313" key="2">
    <source>
        <dbReference type="EMBL" id="NUU29917.1"/>
    </source>
</evidence>
<dbReference type="Proteomes" id="UP000539146">
    <property type="component" value="Unassembled WGS sequence"/>
</dbReference>
<comment type="caution">
    <text evidence="2">The sequence shown here is derived from an EMBL/GenBank/DDBJ whole genome shotgun (WGS) entry which is preliminary data.</text>
</comment>
<keyword evidence="1" id="KW-1133">Transmembrane helix</keyword>
<protein>
    <submittedName>
        <fullName evidence="2">Uncharacterized protein</fullName>
    </submittedName>
</protein>
<sequence length="80" mass="8300">MAGRVVGWVAFAVGAVLVALFFGVAFQVTSCADAIPGGTSVCTSGPAVGWPLVWVFVGIAVVSVALAAWQVVRELRRPQR</sequence>
<dbReference type="EMBL" id="JABMCG010000126">
    <property type="protein sequence ID" value="NUU29917.1"/>
    <property type="molecule type" value="Genomic_DNA"/>
</dbReference>
<dbReference type="RefSeq" id="WP_175326991.1">
    <property type="nucleotide sequence ID" value="NZ_BAAAWP010000001.1"/>
</dbReference>
<organism evidence="2 3">
    <name type="scientific">Curtobacterium citreum</name>
    <dbReference type="NCBI Taxonomy" id="2036"/>
    <lineage>
        <taxon>Bacteria</taxon>
        <taxon>Bacillati</taxon>
        <taxon>Actinomycetota</taxon>
        <taxon>Actinomycetes</taxon>
        <taxon>Micrococcales</taxon>
        <taxon>Microbacteriaceae</taxon>
        <taxon>Curtobacterium</taxon>
    </lineage>
</organism>
<proteinExistence type="predicted"/>
<keyword evidence="1" id="KW-0472">Membrane</keyword>
<feature type="transmembrane region" description="Helical" evidence="1">
    <location>
        <begin position="48"/>
        <end position="72"/>
    </location>
</feature>
<evidence type="ECO:0000256" key="1">
    <source>
        <dbReference type="SAM" id="Phobius"/>
    </source>
</evidence>
<reference evidence="2 3" key="1">
    <citation type="submission" date="2020-05" db="EMBL/GenBank/DDBJ databases">
        <title>Genome Sequencing of Type Strains.</title>
        <authorList>
            <person name="Lemaire J.F."/>
            <person name="Inderbitzin P."/>
            <person name="Gregorio O.A."/>
            <person name="Collins S.B."/>
            <person name="Wespe N."/>
            <person name="Knight-Connoni V."/>
        </authorList>
    </citation>
    <scope>NUCLEOTIDE SEQUENCE [LARGE SCALE GENOMIC DNA]</scope>
    <source>
        <strain evidence="2 3">DSM 20512</strain>
    </source>
</reference>
<gene>
    <name evidence="2" type="ORF">HP467_17640</name>
</gene>
<keyword evidence="1" id="KW-0812">Transmembrane</keyword>
<name>A0A850DWW9_9MICO</name>
<accession>A0A850DWW9</accession>